<keyword evidence="2 7" id="KW-0813">Transport</keyword>
<dbReference type="Proteomes" id="UP000030647">
    <property type="component" value="Unassembled WGS sequence"/>
</dbReference>
<feature type="transmembrane region" description="Helical" evidence="7">
    <location>
        <begin position="171"/>
        <end position="195"/>
    </location>
</feature>
<gene>
    <name evidence="9" type="primary">yesP</name>
    <name evidence="9" type="ORF">L248_1822</name>
</gene>
<dbReference type="PANTHER" id="PTHR30193">
    <property type="entry name" value="ABC TRANSPORTER PERMEASE PROTEIN"/>
    <property type="match status" value="1"/>
</dbReference>
<proteinExistence type="inferred from homology"/>
<evidence type="ECO:0000256" key="2">
    <source>
        <dbReference type="ARBA" id="ARBA00022448"/>
    </source>
</evidence>
<evidence type="ECO:0000256" key="6">
    <source>
        <dbReference type="ARBA" id="ARBA00023136"/>
    </source>
</evidence>
<evidence type="ECO:0000256" key="5">
    <source>
        <dbReference type="ARBA" id="ARBA00022989"/>
    </source>
</evidence>
<dbReference type="SUPFAM" id="SSF161098">
    <property type="entry name" value="MetI-like"/>
    <property type="match status" value="1"/>
</dbReference>
<sequence length="310" mass="35069">METMSLHRNKQKRVWTADDKNQNLMGYLFASPAILGLVIFTILPMIASLFLSFTDYSVLNLHLHWVGTQNYTHIFFNDIFFRKSLLVTFTYAIGSTAATLVAALILALLMNAKVRGQSIFRTLFYLPVIVPAIASNILWMWLFNPDFGLLNAILRFFGLPKSNWVFDEKTAIPSLILMAVWACGGTALIFLAGLQDVPETLLEDVEVEGGNWWDKFVHVIIPSISPIIFFNLIMGLIGSFQTFTQAYVMTNGGPNNATLFYSLLIYREAFQDNQMGYASALAWILFVIIGIFTLFIFRTAKSWVFYGSDK</sequence>
<keyword evidence="10" id="KW-1185">Reference proteome</keyword>
<dbReference type="InterPro" id="IPR051393">
    <property type="entry name" value="ABC_transporter_permease"/>
</dbReference>
<dbReference type="SUPFAM" id="SSF160964">
    <property type="entry name" value="MalF N-terminal region-like"/>
    <property type="match status" value="1"/>
</dbReference>
<dbReference type="Gene3D" id="1.10.3720.10">
    <property type="entry name" value="MetI-like"/>
    <property type="match status" value="1"/>
</dbReference>
<feature type="domain" description="ABC transmembrane type-1" evidence="8">
    <location>
        <begin position="85"/>
        <end position="296"/>
    </location>
</feature>
<dbReference type="Pfam" id="PF00528">
    <property type="entry name" value="BPD_transp_1"/>
    <property type="match status" value="1"/>
</dbReference>
<organism evidence="9 10">
    <name type="scientific">Schleiferilactobacillus shenzhenensis LY-73</name>
    <dbReference type="NCBI Taxonomy" id="1231336"/>
    <lineage>
        <taxon>Bacteria</taxon>
        <taxon>Bacillati</taxon>
        <taxon>Bacillota</taxon>
        <taxon>Bacilli</taxon>
        <taxon>Lactobacillales</taxon>
        <taxon>Lactobacillaceae</taxon>
        <taxon>Schleiferilactobacillus</taxon>
    </lineage>
</organism>
<dbReference type="GO" id="GO:0005886">
    <property type="term" value="C:plasma membrane"/>
    <property type="evidence" value="ECO:0007669"/>
    <property type="project" value="UniProtKB-SubCell"/>
</dbReference>
<evidence type="ECO:0000256" key="3">
    <source>
        <dbReference type="ARBA" id="ARBA00022475"/>
    </source>
</evidence>
<dbReference type="EMBL" id="KI271610">
    <property type="protein sequence ID" value="ERL63881.1"/>
    <property type="molecule type" value="Genomic_DNA"/>
</dbReference>
<dbReference type="PROSITE" id="PS50928">
    <property type="entry name" value="ABC_TM1"/>
    <property type="match status" value="1"/>
</dbReference>
<comment type="subcellular location">
    <subcellularLocation>
        <location evidence="1 7">Cell membrane</location>
        <topology evidence="1 7">Multi-pass membrane protein</topology>
    </subcellularLocation>
</comment>
<dbReference type="eggNOG" id="COG1175">
    <property type="taxonomic scope" value="Bacteria"/>
</dbReference>
<keyword evidence="6 7" id="KW-0472">Membrane</keyword>
<feature type="transmembrane region" description="Helical" evidence="7">
    <location>
        <begin position="216"/>
        <end position="240"/>
    </location>
</feature>
<dbReference type="InterPro" id="IPR000515">
    <property type="entry name" value="MetI-like"/>
</dbReference>
<keyword evidence="5 7" id="KW-1133">Transmembrane helix</keyword>
<evidence type="ECO:0000256" key="1">
    <source>
        <dbReference type="ARBA" id="ARBA00004651"/>
    </source>
</evidence>
<evidence type="ECO:0000259" key="8">
    <source>
        <dbReference type="PROSITE" id="PS50928"/>
    </source>
</evidence>
<dbReference type="PANTHER" id="PTHR30193:SF1">
    <property type="entry name" value="ABC TRANSPORTER PERMEASE PROTEIN YESP-RELATED"/>
    <property type="match status" value="1"/>
</dbReference>
<evidence type="ECO:0000256" key="7">
    <source>
        <dbReference type="RuleBase" id="RU363032"/>
    </source>
</evidence>
<protein>
    <submittedName>
        <fullName evidence="9">YesP</fullName>
    </submittedName>
</protein>
<accession>U4TGI9</accession>
<keyword evidence="4 7" id="KW-0812">Transmembrane</keyword>
<dbReference type="InterPro" id="IPR035906">
    <property type="entry name" value="MetI-like_sf"/>
</dbReference>
<dbReference type="GO" id="GO:0055085">
    <property type="term" value="P:transmembrane transport"/>
    <property type="evidence" value="ECO:0007669"/>
    <property type="project" value="InterPro"/>
</dbReference>
<keyword evidence="3" id="KW-1003">Cell membrane</keyword>
<evidence type="ECO:0000313" key="10">
    <source>
        <dbReference type="Proteomes" id="UP000030647"/>
    </source>
</evidence>
<feature type="transmembrane region" description="Helical" evidence="7">
    <location>
        <begin position="27"/>
        <end position="53"/>
    </location>
</feature>
<dbReference type="HOGENOM" id="CLU_016047_0_2_9"/>
<dbReference type="AlphaFoldDB" id="U4TGI9"/>
<reference evidence="10" key="1">
    <citation type="journal article" date="2013" name="Genome Announc.">
        <title>Whole-Genome Sequencing of Lactobacillus shenzhenensis Strain LY-73T.</title>
        <authorList>
            <person name="Lin Z."/>
            <person name="Liu Z."/>
            <person name="Yang R."/>
            <person name="Zou Y."/>
            <person name="Wan D."/>
            <person name="Chen J."/>
            <person name="Guo M."/>
            <person name="Zhao J."/>
            <person name="Fang C."/>
            <person name="Yang R."/>
            <person name="Liu F."/>
        </authorList>
    </citation>
    <scope>NUCLEOTIDE SEQUENCE [LARGE SCALE GENOMIC DNA]</scope>
    <source>
        <strain evidence="10">LY-73</strain>
    </source>
</reference>
<evidence type="ECO:0000256" key="4">
    <source>
        <dbReference type="ARBA" id="ARBA00022692"/>
    </source>
</evidence>
<evidence type="ECO:0000313" key="9">
    <source>
        <dbReference type="EMBL" id="ERL63881.1"/>
    </source>
</evidence>
<dbReference type="STRING" id="1231336.L248_1822"/>
<feature type="transmembrane region" description="Helical" evidence="7">
    <location>
        <begin position="277"/>
        <end position="297"/>
    </location>
</feature>
<feature type="transmembrane region" description="Helical" evidence="7">
    <location>
        <begin position="85"/>
        <end position="110"/>
    </location>
</feature>
<comment type="similarity">
    <text evidence="7">Belongs to the binding-protein-dependent transport system permease family.</text>
</comment>
<feature type="transmembrane region" description="Helical" evidence="7">
    <location>
        <begin position="122"/>
        <end position="142"/>
    </location>
</feature>
<name>U4TGI9_9LACO</name>